<gene>
    <name evidence="10" type="ORF">FHS18_005162</name>
</gene>
<dbReference type="Pfam" id="PF05504">
    <property type="entry name" value="Spore_GerAC"/>
    <property type="match status" value="1"/>
</dbReference>
<evidence type="ECO:0000259" key="8">
    <source>
        <dbReference type="Pfam" id="PF05504"/>
    </source>
</evidence>
<dbReference type="NCBIfam" id="TIGR02887">
    <property type="entry name" value="spore_ger_x_C"/>
    <property type="match status" value="1"/>
</dbReference>
<dbReference type="GO" id="GO:0009847">
    <property type="term" value="P:spore germination"/>
    <property type="evidence" value="ECO:0007669"/>
    <property type="project" value="InterPro"/>
</dbReference>
<feature type="domain" description="Spore germination protein N-terminal" evidence="9">
    <location>
        <begin position="23"/>
        <end position="197"/>
    </location>
</feature>
<keyword evidence="11" id="KW-1185">Reference proteome</keyword>
<dbReference type="AlphaFoldDB" id="A0A7W5B255"/>
<evidence type="ECO:0000256" key="1">
    <source>
        <dbReference type="ARBA" id="ARBA00004635"/>
    </source>
</evidence>
<evidence type="ECO:0000256" key="7">
    <source>
        <dbReference type="ARBA" id="ARBA00023288"/>
    </source>
</evidence>
<comment type="similarity">
    <text evidence="2">Belongs to the GerABKC lipoprotein family.</text>
</comment>
<reference evidence="10 11" key="1">
    <citation type="submission" date="2020-08" db="EMBL/GenBank/DDBJ databases">
        <title>Genomic Encyclopedia of Type Strains, Phase III (KMG-III): the genomes of soil and plant-associated and newly described type strains.</title>
        <authorList>
            <person name="Whitman W."/>
        </authorList>
    </citation>
    <scope>NUCLEOTIDE SEQUENCE [LARGE SCALE GENOMIC DNA]</scope>
    <source>
        <strain evidence="10 11">CECT 5862</strain>
    </source>
</reference>
<dbReference type="PROSITE" id="PS51257">
    <property type="entry name" value="PROKAR_LIPOPROTEIN"/>
    <property type="match status" value="1"/>
</dbReference>
<dbReference type="Gene3D" id="3.30.300.210">
    <property type="entry name" value="Nutrient germinant receptor protein C, domain 3"/>
    <property type="match status" value="1"/>
</dbReference>
<dbReference type="GO" id="GO:0016020">
    <property type="term" value="C:membrane"/>
    <property type="evidence" value="ECO:0007669"/>
    <property type="project" value="UniProtKB-SubCell"/>
</dbReference>
<dbReference type="Proteomes" id="UP000570361">
    <property type="component" value="Unassembled WGS sequence"/>
</dbReference>
<dbReference type="InterPro" id="IPR038501">
    <property type="entry name" value="Spore_GerAC_C_sf"/>
</dbReference>
<comment type="caution">
    <text evidence="10">The sequence shown here is derived from an EMBL/GenBank/DDBJ whole genome shotgun (WGS) entry which is preliminary data.</text>
</comment>
<comment type="subcellular location">
    <subcellularLocation>
        <location evidence="1">Membrane</location>
        <topology evidence="1">Lipid-anchor</topology>
    </subcellularLocation>
</comment>
<sequence length="407" mass="45000">MRKQGARLLASVMLCMLLTGCWDRTELNELGITAATSVDKIGDNWIVSYQLIIPSAISTLSGGGAGGISPITVHSTKARTIREAVAKSKLESPRQLYFAHNRILVVSERAARYGLSSLIDVYFRLPNSRETVSMLITEGSPVRILRQLMSIQPISGQGVQQIISNESRSYSLLPHVKLYKFAMNIVGDARAGVMPEILVSGSPNVDAVNQMGETNQPSRLKLGRLAVFKSDRFYGWFSQRESFGVSFLTDEVNQASISFNCGGGSDQQGGMNSAVTLTRSQTKVKPHIVDGHLQMEVHVKSAGMLEETVCTDNLQDPKVIKRMEGSIQKEINGIIMAAWEACKRDKVDVLGFAGAVHRKYPKQWKRMKQNWDQEFASADLKLTVDFKLERIGVSNKSFKSLEEPEGE</sequence>
<dbReference type="Pfam" id="PF25198">
    <property type="entry name" value="Spore_GerAC_N"/>
    <property type="match status" value="1"/>
</dbReference>
<organism evidence="10 11">
    <name type="scientific">Paenibacillus phyllosphaerae</name>
    <dbReference type="NCBI Taxonomy" id="274593"/>
    <lineage>
        <taxon>Bacteria</taxon>
        <taxon>Bacillati</taxon>
        <taxon>Bacillota</taxon>
        <taxon>Bacilli</taxon>
        <taxon>Bacillales</taxon>
        <taxon>Paenibacillaceae</taxon>
        <taxon>Paenibacillus</taxon>
    </lineage>
</organism>
<keyword evidence="4" id="KW-0732">Signal</keyword>
<evidence type="ECO:0000259" key="9">
    <source>
        <dbReference type="Pfam" id="PF25198"/>
    </source>
</evidence>
<name>A0A7W5B255_9BACL</name>
<evidence type="ECO:0000256" key="3">
    <source>
        <dbReference type="ARBA" id="ARBA00022544"/>
    </source>
</evidence>
<evidence type="ECO:0000313" key="10">
    <source>
        <dbReference type="EMBL" id="MBB3113059.1"/>
    </source>
</evidence>
<dbReference type="InterPro" id="IPR046953">
    <property type="entry name" value="Spore_GerAC-like_C"/>
</dbReference>
<dbReference type="InterPro" id="IPR008844">
    <property type="entry name" value="Spore_GerAC-like"/>
</dbReference>
<dbReference type="PANTHER" id="PTHR35789">
    <property type="entry name" value="SPORE GERMINATION PROTEIN B3"/>
    <property type="match status" value="1"/>
</dbReference>
<accession>A0A7W5B255</accession>
<evidence type="ECO:0000313" key="11">
    <source>
        <dbReference type="Proteomes" id="UP000570361"/>
    </source>
</evidence>
<keyword evidence="5" id="KW-0472">Membrane</keyword>
<evidence type="ECO:0000256" key="2">
    <source>
        <dbReference type="ARBA" id="ARBA00007886"/>
    </source>
</evidence>
<dbReference type="PANTHER" id="PTHR35789:SF1">
    <property type="entry name" value="SPORE GERMINATION PROTEIN B3"/>
    <property type="match status" value="1"/>
</dbReference>
<dbReference type="InterPro" id="IPR057336">
    <property type="entry name" value="GerAC_N"/>
</dbReference>
<protein>
    <submittedName>
        <fullName evidence="10">Spore germination protein KC</fullName>
    </submittedName>
</protein>
<evidence type="ECO:0000256" key="5">
    <source>
        <dbReference type="ARBA" id="ARBA00023136"/>
    </source>
</evidence>
<evidence type="ECO:0000256" key="4">
    <source>
        <dbReference type="ARBA" id="ARBA00022729"/>
    </source>
</evidence>
<evidence type="ECO:0000256" key="6">
    <source>
        <dbReference type="ARBA" id="ARBA00023139"/>
    </source>
</evidence>
<keyword evidence="6" id="KW-0564">Palmitate</keyword>
<proteinExistence type="inferred from homology"/>
<dbReference type="EMBL" id="JACHXK010000016">
    <property type="protein sequence ID" value="MBB3113059.1"/>
    <property type="molecule type" value="Genomic_DNA"/>
</dbReference>
<keyword evidence="3" id="KW-0309">Germination</keyword>
<feature type="domain" description="Spore germination GerAC-like C-terminal" evidence="8">
    <location>
        <begin position="225"/>
        <end position="392"/>
    </location>
</feature>
<keyword evidence="7" id="KW-0449">Lipoprotein</keyword>
<dbReference type="RefSeq" id="WP_183603160.1">
    <property type="nucleotide sequence ID" value="NZ_JACHXK010000016.1"/>
</dbReference>